<name>A0A7S0RBH5_9CHLO</name>
<dbReference type="AlphaFoldDB" id="A0A7S0RBH5"/>
<protein>
    <submittedName>
        <fullName evidence="2">Uncharacterized protein</fullName>
    </submittedName>
</protein>
<gene>
    <name evidence="2" type="ORF">CLEI1391_LOCUS5445</name>
</gene>
<evidence type="ECO:0000256" key="1">
    <source>
        <dbReference type="SAM" id="MobiDB-lite"/>
    </source>
</evidence>
<sequence length="240" mass="23907">MLAGEGGIYHAPAPPIPPAQGSYDCLESSSTTPSTAVVDMNMAVGAGGTKVARAAWAWGANQRYSNSQQRGGSTAGNDRTSHRSQCSLLGAAPGRPGAWTPGAGAPVSAPAYNPPPRGPYGPAHAQHSTSPHFVMPHQGAAAIDAPRMRSSAYAGIADVPRQGSADVVSLGSMDEGMLVLDGPIVGSPPAGDSMMSAAIPAIPSAGLRDSPATTWSGAPSLPTVAESSCRLPVCAGGSVS</sequence>
<proteinExistence type="predicted"/>
<feature type="compositionally biased region" description="Polar residues" evidence="1">
    <location>
        <begin position="63"/>
        <end position="87"/>
    </location>
</feature>
<evidence type="ECO:0000313" key="2">
    <source>
        <dbReference type="EMBL" id="CAD8672772.1"/>
    </source>
</evidence>
<dbReference type="EMBL" id="HBFB01009591">
    <property type="protein sequence ID" value="CAD8672772.1"/>
    <property type="molecule type" value="Transcribed_RNA"/>
</dbReference>
<reference evidence="2" key="1">
    <citation type="submission" date="2021-01" db="EMBL/GenBank/DDBJ databases">
        <authorList>
            <person name="Corre E."/>
            <person name="Pelletier E."/>
            <person name="Niang G."/>
            <person name="Scheremetjew M."/>
            <person name="Finn R."/>
            <person name="Kale V."/>
            <person name="Holt S."/>
            <person name="Cochrane G."/>
            <person name="Meng A."/>
            <person name="Brown T."/>
            <person name="Cohen L."/>
        </authorList>
    </citation>
    <scope>NUCLEOTIDE SEQUENCE</scope>
    <source>
        <strain evidence="2">SAG 11-49</strain>
    </source>
</reference>
<organism evidence="2">
    <name type="scientific">Chlamydomonas leiostraca</name>
    <dbReference type="NCBI Taxonomy" id="1034604"/>
    <lineage>
        <taxon>Eukaryota</taxon>
        <taxon>Viridiplantae</taxon>
        <taxon>Chlorophyta</taxon>
        <taxon>core chlorophytes</taxon>
        <taxon>Chlorophyceae</taxon>
        <taxon>CS clade</taxon>
        <taxon>Chlamydomonadales</taxon>
        <taxon>Chlamydomonadaceae</taxon>
        <taxon>Chlamydomonas</taxon>
    </lineage>
</organism>
<feature type="region of interest" description="Disordered" evidence="1">
    <location>
        <begin position="63"/>
        <end position="111"/>
    </location>
</feature>
<feature type="region of interest" description="Disordered" evidence="1">
    <location>
        <begin position="1"/>
        <end position="32"/>
    </location>
</feature>
<accession>A0A7S0RBH5</accession>